<dbReference type="Proteomes" id="UP000617979">
    <property type="component" value="Unassembled WGS sequence"/>
</dbReference>
<proteinExistence type="predicted"/>
<reference evidence="2" key="1">
    <citation type="journal article" date="2019" name="Int. J. Syst. Evol. Microbiol.">
        <title>The Global Catalogue of Microorganisms (GCM) 10K type strain sequencing project: providing services to taxonomists for standard genome sequencing and annotation.</title>
        <authorList>
            <consortium name="The Broad Institute Genomics Platform"/>
            <consortium name="The Broad Institute Genome Sequencing Center for Infectious Disease"/>
            <person name="Wu L."/>
            <person name="Ma J."/>
        </authorList>
    </citation>
    <scope>NUCLEOTIDE SEQUENCE [LARGE SCALE GENOMIC DNA]</scope>
    <source>
        <strain evidence="2">CGMCC 1.12404</strain>
    </source>
</reference>
<accession>A0ABQ1H2Q3</accession>
<protein>
    <submittedName>
        <fullName evidence="1">Uncharacterized protein</fullName>
    </submittedName>
</protein>
<dbReference type="EMBL" id="BMEX01000021">
    <property type="protein sequence ID" value="GGA56721.1"/>
    <property type="molecule type" value="Genomic_DNA"/>
</dbReference>
<gene>
    <name evidence="1" type="ORF">GCM10007416_32430</name>
</gene>
<evidence type="ECO:0000313" key="2">
    <source>
        <dbReference type="Proteomes" id="UP000617979"/>
    </source>
</evidence>
<dbReference type="RefSeq" id="WP_188433558.1">
    <property type="nucleotide sequence ID" value="NZ_BMEX01000021.1"/>
</dbReference>
<name>A0ABQ1H2Q3_9BACL</name>
<sequence>MISPTEWIESHWKRIEEARCRLAWETDPEKRKTLHEEISWREEEITFLKKKLVS</sequence>
<evidence type="ECO:0000313" key="1">
    <source>
        <dbReference type="EMBL" id="GGA56721.1"/>
    </source>
</evidence>
<keyword evidence="2" id="KW-1185">Reference proteome</keyword>
<organism evidence="1 2">
    <name type="scientific">Kroppenstedtia guangzhouensis</name>
    <dbReference type="NCBI Taxonomy" id="1274356"/>
    <lineage>
        <taxon>Bacteria</taxon>
        <taxon>Bacillati</taxon>
        <taxon>Bacillota</taxon>
        <taxon>Bacilli</taxon>
        <taxon>Bacillales</taxon>
        <taxon>Thermoactinomycetaceae</taxon>
        <taxon>Kroppenstedtia</taxon>
    </lineage>
</organism>
<comment type="caution">
    <text evidence="1">The sequence shown here is derived from an EMBL/GenBank/DDBJ whole genome shotgun (WGS) entry which is preliminary data.</text>
</comment>